<comment type="caution">
    <text evidence="1">The sequence shown here is derived from an EMBL/GenBank/DDBJ whole genome shotgun (WGS) entry which is preliminary data.</text>
</comment>
<dbReference type="OrthoDB" id="4828169at2"/>
<dbReference type="AlphaFoldDB" id="U1MTE9"/>
<accession>U1MTE9</accession>
<protein>
    <recommendedName>
        <fullName evidence="3">PE domain-containing protein</fullName>
    </recommendedName>
</protein>
<evidence type="ECO:0000313" key="2">
    <source>
        <dbReference type="Proteomes" id="UP000016462"/>
    </source>
</evidence>
<dbReference type="EMBL" id="ASHR01000028">
    <property type="protein sequence ID" value="ERG63945.1"/>
    <property type="molecule type" value="Genomic_DNA"/>
</dbReference>
<name>U1MTE9_9MICO</name>
<evidence type="ECO:0008006" key="3">
    <source>
        <dbReference type="Google" id="ProtNLM"/>
    </source>
</evidence>
<reference evidence="1 2" key="1">
    <citation type="journal article" date="2013" name="Genome Announc.">
        <title>First draft genome sequence from a member of the genus agrococcus, isolated from modern microbialites.</title>
        <authorList>
            <person name="White R.A.III."/>
            <person name="Grassa C.J."/>
            <person name="Suttle C.A."/>
        </authorList>
    </citation>
    <scope>NUCLEOTIDE SEQUENCE [LARGE SCALE GENOMIC DNA]</scope>
    <source>
        <strain evidence="1 2">RW1</strain>
    </source>
</reference>
<keyword evidence="2" id="KW-1185">Reference proteome</keyword>
<dbReference type="RefSeq" id="WP_021010920.1">
    <property type="nucleotide sequence ID" value="NZ_ASHR01000028.1"/>
</dbReference>
<gene>
    <name evidence="1" type="ORF">L332_05675</name>
</gene>
<evidence type="ECO:0000313" key="1">
    <source>
        <dbReference type="EMBL" id="ERG63945.1"/>
    </source>
</evidence>
<sequence length="90" mass="9437">MADIRITYGDLDAAVAELGFVARQLGGSDRSSAAAADAVGHDGLASSVLAFADTWDDNRERYREAAHALAERIAGIATGFRETDRQLAAG</sequence>
<organism evidence="1 2">
    <name type="scientific">Agrococcus pavilionensis RW1</name>
    <dbReference type="NCBI Taxonomy" id="1330458"/>
    <lineage>
        <taxon>Bacteria</taxon>
        <taxon>Bacillati</taxon>
        <taxon>Actinomycetota</taxon>
        <taxon>Actinomycetes</taxon>
        <taxon>Micrococcales</taxon>
        <taxon>Microbacteriaceae</taxon>
        <taxon>Agrococcus</taxon>
    </lineage>
</organism>
<proteinExistence type="predicted"/>
<dbReference type="Proteomes" id="UP000016462">
    <property type="component" value="Unassembled WGS sequence"/>
</dbReference>